<proteinExistence type="predicted"/>
<evidence type="ECO:0000313" key="2">
    <source>
        <dbReference type="Proteomes" id="UP000038200"/>
    </source>
</evidence>
<dbReference type="Proteomes" id="UP000038200">
    <property type="component" value="Unassembled WGS sequence"/>
</dbReference>
<dbReference type="AlphaFoldDB" id="A0A0B7IRM7"/>
<protein>
    <submittedName>
        <fullName evidence="1">Uncharacterized protein</fullName>
    </submittedName>
</protein>
<evidence type="ECO:0000313" key="1">
    <source>
        <dbReference type="EMBL" id="CEN54561.1"/>
    </source>
</evidence>
<gene>
    <name evidence="1" type="ORF">CCAND93_940008</name>
</gene>
<reference evidence="1 2" key="1">
    <citation type="submission" date="2015-01" db="EMBL/GenBank/DDBJ databases">
        <authorList>
            <person name="Xiang T."/>
            <person name="Song Y."/>
            <person name="Huang L."/>
            <person name="Wang B."/>
            <person name="Wu P."/>
        </authorList>
    </citation>
    <scope>NUCLEOTIDE SEQUENCE [LARGE SCALE GENOMIC DNA]</scope>
    <source>
        <strain evidence="1 2">CcD93</strain>
    </source>
</reference>
<sequence length="40" mass="4750">MWQELSSFLKKIKKKKQVFGDISLNTHKLLHLKKVDLGRL</sequence>
<organism evidence="1 2">
    <name type="scientific">Capnocytophaga canis</name>
    <dbReference type="NCBI Taxonomy" id="1848903"/>
    <lineage>
        <taxon>Bacteria</taxon>
        <taxon>Pseudomonadati</taxon>
        <taxon>Bacteroidota</taxon>
        <taxon>Flavobacteriia</taxon>
        <taxon>Flavobacteriales</taxon>
        <taxon>Flavobacteriaceae</taxon>
        <taxon>Capnocytophaga</taxon>
    </lineage>
</organism>
<accession>A0A0B7IRM7</accession>
<name>A0A0B7IRM7_9FLAO</name>
<dbReference type="EMBL" id="CDOL01000288">
    <property type="protein sequence ID" value="CEN54561.1"/>
    <property type="molecule type" value="Genomic_DNA"/>
</dbReference>